<gene>
    <name evidence="8" type="ORF">F4556_003995</name>
</gene>
<dbReference type="GO" id="GO:0020037">
    <property type="term" value="F:heme binding"/>
    <property type="evidence" value="ECO:0007669"/>
    <property type="project" value="InterPro"/>
</dbReference>
<dbReference type="EMBL" id="JACHJR010000001">
    <property type="protein sequence ID" value="MBB4948460.1"/>
    <property type="molecule type" value="Genomic_DNA"/>
</dbReference>
<keyword evidence="4 7" id="KW-0560">Oxidoreductase</keyword>
<sequence length="366" mass="41150">MQDGNPAWMLTRYEDVRSVLADPRFSADRLAPGFPILAPGQREGLSRQPKFMLSMDGKEHNDARRPVISEFSVRRVATMRPRIQQIVDEAIDELLKQPQPADLVKWIGHPVPAMMVAELVGAPLEQQPYFRDLTSRILAKGVTWEERFEISKTLRKFMDELIQSKAENPGDDLLSRQIIQQREEHGEVNFEGLSALAHLLLFAGHDSSAGLISLGVYTFLTNPEQRAAVMAEPKERIPLAIEEMLRFYSITDIGAARVALEDVEIGGVTIRAGEGVIASVYAANHDPEVFENPGELDLLRGDRHHVAFGYGPHQCLAQNLSRLELEIVFETLFRRIPTLRLAVDVDELPFKYDSVVFGLHALPVTW</sequence>
<dbReference type="InterPro" id="IPR017972">
    <property type="entry name" value="Cyt_P450_CS"/>
</dbReference>
<dbReference type="InterPro" id="IPR001128">
    <property type="entry name" value="Cyt_P450"/>
</dbReference>
<dbReference type="PANTHER" id="PTHR46696">
    <property type="entry name" value="P450, PUTATIVE (EUROFUNG)-RELATED"/>
    <property type="match status" value="1"/>
</dbReference>
<reference evidence="8 9" key="1">
    <citation type="submission" date="2020-08" db="EMBL/GenBank/DDBJ databases">
        <title>Sequencing the genomes of 1000 actinobacteria strains.</title>
        <authorList>
            <person name="Klenk H.-P."/>
        </authorList>
    </citation>
    <scope>NUCLEOTIDE SEQUENCE [LARGE SCALE GENOMIC DNA]</scope>
    <source>
        <strain evidence="8 9">DSM 44786</strain>
    </source>
</reference>
<dbReference type="GO" id="GO:0005506">
    <property type="term" value="F:iron ion binding"/>
    <property type="evidence" value="ECO:0007669"/>
    <property type="project" value="InterPro"/>
</dbReference>
<dbReference type="CDD" id="cd11030">
    <property type="entry name" value="CYP105-like"/>
    <property type="match status" value="1"/>
</dbReference>
<dbReference type="PROSITE" id="PS00086">
    <property type="entry name" value="CYTOCHROME_P450"/>
    <property type="match status" value="1"/>
</dbReference>
<dbReference type="Proteomes" id="UP000573327">
    <property type="component" value="Unassembled WGS sequence"/>
</dbReference>
<accession>A0A7W7SDG0</accession>
<dbReference type="RefSeq" id="WP_184918108.1">
    <property type="nucleotide sequence ID" value="NZ_JACHJR010000001.1"/>
</dbReference>
<keyword evidence="5 7" id="KW-0408">Iron</keyword>
<dbReference type="AlphaFoldDB" id="A0A7W7SDG0"/>
<keyword evidence="2 7" id="KW-0349">Heme</keyword>
<dbReference type="PRINTS" id="PR00359">
    <property type="entry name" value="BP450"/>
</dbReference>
<name>A0A7W7SDG0_9ACTN</name>
<dbReference type="FunFam" id="1.10.630.10:FF:000018">
    <property type="entry name" value="Cytochrome P450 monooxygenase"/>
    <property type="match status" value="1"/>
</dbReference>
<keyword evidence="6 7" id="KW-0503">Monooxygenase</keyword>
<dbReference type="GO" id="GO:0004497">
    <property type="term" value="F:monooxygenase activity"/>
    <property type="evidence" value="ECO:0007669"/>
    <property type="project" value="UniProtKB-KW"/>
</dbReference>
<dbReference type="PANTHER" id="PTHR46696:SF1">
    <property type="entry name" value="CYTOCHROME P450 YJIB-RELATED"/>
    <property type="match status" value="1"/>
</dbReference>
<organism evidence="8 9">
    <name type="scientific">Kitasatospora gansuensis</name>
    <dbReference type="NCBI Taxonomy" id="258050"/>
    <lineage>
        <taxon>Bacteria</taxon>
        <taxon>Bacillati</taxon>
        <taxon>Actinomycetota</taxon>
        <taxon>Actinomycetes</taxon>
        <taxon>Kitasatosporales</taxon>
        <taxon>Streptomycetaceae</taxon>
        <taxon>Kitasatospora</taxon>
    </lineage>
</organism>
<evidence type="ECO:0000256" key="7">
    <source>
        <dbReference type="RuleBase" id="RU000461"/>
    </source>
</evidence>
<comment type="similarity">
    <text evidence="1 7">Belongs to the cytochrome P450 family.</text>
</comment>
<dbReference type="InterPro" id="IPR002397">
    <property type="entry name" value="Cyt_P450_B"/>
</dbReference>
<evidence type="ECO:0000313" key="8">
    <source>
        <dbReference type="EMBL" id="MBB4948460.1"/>
    </source>
</evidence>
<evidence type="ECO:0000256" key="5">
    <source>
        <dbReference type="ARBA" id="ARBA00023004"/>
    </source>
</evidence>
<dbReference type="Pfam" id="PF00067">
    <property type="entry name" value="p450"/>
    <property type="match status" value="1"/>
</dbReference>
<protein>
    <submittedName>
        <fullName evidence="8">Cytochrome P450</fullName>
    </submittedName>
</protein>
<evidence type="ECO:0000256" key="2">
    <source>
        <dbReference type="ARBA" id="ARBA00022617"/>
    </source>
</evidence>
<proteinExistence type="inferred from homology"/>
<evidence type="ECO:0000256" key="1">
    <source>
        <dbReference type="ARBA" id="ARBA00010617"/>
    </source>
</evidence>
<dbReference type="GO" id="GO:0016705">
    <property type="term" value="F:oxidoreductase activity, acting on paired donors, with incorporation or reduction of molecular oxygen"/>
    <property type="evidence" value="ECO:0007669"/>
    <property type="project" value="InterPro"/>
</dbReference>
<dbReference type="SUPFAM" id="SSF48264">
    <property type="entry name" value="Cytochrome P450"/>
    <property type="match status" value="1"/>
</dbReference>
<dbReference type="PRINTS" id="PR00385">
    <property type="entry name" value="P450"/>
</dbReference>
<dbReference type="InterPro" id="IPR036396">
    <property type="entry name" value="Cyt_P450_sf"/>
</dbReference>
<dbReference type="Gene3D" id="1.10.630.10">
    <property type="entry name" value="Cytochrome P450"/>
    <property type="match status" value="1"/>
</dbReference>
<evidence type="ECO:0000313" key="9">
    <source>
        <dbReference type="Proteomes" id="UP000573327"/>
    </source>
</evidence>
<evidence type="ECO:0000256" key="6">
    <source>
        <dbReference type="ARBA" id="ARBA00023033"/>
    </source>
</evidence>
<keyword evidence="3 7" id="KW-0479">Metal-binding</keyword>
<comment type="caution">
    <text evidence="8">The sequence shown here is derived from an EMBL/GenBank/DDBJ whole genome shotgun (WGS) entry which is preliminary data.</text>
</comment>
<evidence type="ECO:0000256" key="4">
    <source>
        <dbReference type="ARBA" id="ARBA00023002"/>
    </source>
</evidence>
<keyword evidence="9" id="KW-1185">Reference proteome</keyword>
<evidence type="ECO:0000256" key="3">
    <source>
        <dbReference type="ARBA" id="ARBA00022723"/>
    </source>
</evidence>